<dbReference type="SUPFAM" id="SSF101790">
    <property type="entry name" value="Aminomethyltransferase beta-barrel domain"/>
    <property type="match status" value="1"/>
</dbReference>
<evidence type="ECO:0000256" key="2">
    <source>
        <dbReference type="ARBA" id="ARBA00012616"/>
    </source>
</evidence>
<dbReference type="GO" id="GO:0019464">
    <property type="term" value="P:glycine decarboxylation via glycine cleavage system"/>
    <property type="evidence" value="ECO:0007669"/>
    <property type="project" value="UniProtKB-UniRule"/>
</dbReference>
<name>A0A0M2UV22_9BACT</name>
<protein>
    <recommendedName>
        <fullName evidence="2 7">Aminomethyltransferase</fullName>
        <ecNumber evidence="2 7">2.1.2.10</ecNumber>
    </recommendedName>
    <alternativeName>
        <fullName evidence="5 7">Glycine cleavage system T protein</fullName>
    </alternativeName>
</protein>
<comment type="function">
    <text evidence="7">The glycine cleavage system catalyzes the degradation of glycine.</text>
</comment>
<accession>A0A0M2UV22</accession>
<comment type="catalytic activity">
    <reaction evidence="6 7">
        <text>N(6)-[(R)-S(8)-aminomethyldihydrolipoyl]-L-lysyl-[protein] + (6S)-5,6,7,8-tetrahydrofolate = N(6)-[(R)-dihydrolipoyl]-L-lysyl-[protein] + (6R)-5,10-methylene-5,6,7,8-tetrahydrofolate + NH4(+)</text>
        <dbReference type="Rhea" id="RHEA:16945"/>
        <dbReference type="Rhea" id="RHEA-COMP:10475"/>
        <dbReference type="Rhea" id="RHEA-COMP:10492"/>
        <dbReference type="ChEBI" id="CHEBI:15636"/>
        <dbReference type="ChEBI" id="CHEBI:28938"/>
        <dbReference type="ChEBI" id="CHEBI:57453"/>
        <dbReference type="ChEBI" id="CHEBI:83100"/>
        <dbReference type="ChEBI" id="CHEBI:83143"/>
        <dbReference type="EC" id="2.1.2.10"/>
    </reaction>
</comment>
<dbReference type="FunFam" id="3.30.70.1400:FF:000001">
    <property type="entry name" value="Aminomethyltransferase"/>
    <property type="match status" value="1"/>
</dbReference>
<dbReference type="InterPro" id="IPR028896">
    <property type="entry name" value="GcvT/YgfZ/DmdA"/>
</dbReference>
<evidence type="ECO:0000313" key="12">
    <source>
        <dbReference type="Proteomes" id="UP000034954"/>
    </source>
</evidence>
<dbReference type="GO" id="GO:0008483">
    <property type="term" value="F:transaminase activity"/>
    <property type="evidence" value="ECO:0007669"/>
    <property type="project" value="UniProtKB-KW"/>
</dbReference>
<dbReference type="InterPro" id="IPR027266">
    <property type="entry name" value="TrmE/GcvT-like"/>
</dbReference>
<keyword evidence="3 7" id="KW-0032">Aminotransferase</keyword>
<dbReference type="GO" id="GO:0004047">
    <property type="term" value="F:aminomethyltransferase activity"/>
    <property type="evidence" value="ECO:0007669"/>
    <property type="project" value="UniProtKB-UniRule"/>
</dbReference>
<dbReference type="FunFam" id="2.40.30.110:FF:000003">
    <property type="entry name" value="Aminomethyltransferase"/>
    <property type="match status" value="1"/>
</dbReference>
<dbReference type="PATRIC" id="fig|380242.3.peg.3101"/>
<dbReference type="PIRSF" id="PIRSF006487">
    <property type="entry name" value="GcvT"/>
    <property type="match status" value="1"/>
</dbReference>
<comment type="caution">
    <text evidence="11">The sequence shown here is derived from an EMBL/GenBank/DDBJ whole genome shotgun (WGS) entry which is preliminary data.</text>
</comment>
<evidence type="ECO:0000256" key="7">
    <source>
        <dbReference type="HAMAP-Rule" id="MF_00259"/>
    </source>
</evidence>
<dbReference type="Proteomes" id="UP000034954">
    <property type="component" value="Unassembled WGS sequence"/>
</dbReference>
<feature type="domain" description="GCVT N-terminal" evidence="9">
    <location>
        <begin position="6"/>
        <end position="263"/>
    </location>
</feature>
<reference evidence="11 12" key="1">
    <citation type="journal article" date="2013" name="BMC Microbiol.">
        <title>Identification of the type II cytochrome c maturation pathway in anammox bacteria by comparative genomics.</title>
        <authorList>
            <person name="Ferousi C."/>
            <person name="Speth D.R."/>
            <person name="Reimann J."/>
            <person name="Op den Camp H.J."/>
            <person name="Allen J.W."/>
            <person name="Keltjens J.T."/>
            <person name="Jetten M.S."/>
        </authorList>
    </citation>
    <scope>NUCLEOTIDE SEQUENCE [LARGE SCALE GENOMIC DNA]</scope>
    <source>
        <strain evidence="11">RU1</strain>
    </source>
</reference>
<dbReference type="AlphaFoldDB" id="A0A0M2UV22"/>
<evidence type="ECO:0000256" key="1">
    <source>
        <dbReference type="ARBA" id="ARBA00008609"/>
    </source>
</evidence>
<dbReference type="PANTHER" id="PTHR43757:SF2">
    <property type="entry name" value="AMINOMETHYLTRANSFERASE, MITOCHONDRIAL"/>
    <property type="match status" value="1"/>
</dbReference>
<dbReference type="Pfam" id="PF08669">
    <property type="entry name" value="GCV_T_C"/>
    <property type="match status" value="1"/>
</dbReference>
<dbReference type="SUPFAM" id="SSF103025">
    <property type="entry name" value="Folate-binding domain"/>
    <property type="match status" value="1"/>
</dbReference>
<dbReference type="EMBL" id="LAQJ01000233">
    <property type="protein sequence ID" value="KKO18836.1"/>
    <property type="molecule type" value="Genomic_DNA"/>
</dbReference>
<evidence type="ECO:0000259" key="10">
    <source>
        <dbReference type="Pfam" id="PF08669"/>
    </source>
</evidence>
<comment type="subunit">
    <text evidence="7">The glycine cleavage system is composed of four proteins: P, T, L and H.</text>
</comment>
<evidence type="ECO:0000256" key="5">
    <source>
        <dbReference type="ARBA" id="ARBA00031395"/>
    </source>
</evidence>
<dbReference type="HAMAP" id="MF_00259">
    <property type="entry name" value="GcvT"/>
    <property type="match status" value="1"/>
</dbReference>
<dbReference type="NCBIfam" id="TIGR00528">
    <property type="entry name" value="gcvT"/>
    <property type="match status" value="1"/>
</dbReference>
<dbReference type="NCBIfam" id="NF001567">
    <property type="entry name" value="PRK00389.1"/>
    <property type="match status" value="1"/>
</dbReference>
<evidence type="ECO:0000256" key="3">
    <source>
        <dbReference type="ARBA" id="ARBA00022576"/>
    </source>
</evidence>
<dbReference type="PANTHER" id="PTHR43757">
    <property type="entry name" value="AMINOMETHYLTRANSFERASE"/>
    <property type="match status" value="1"/>
</dbReference>
<comment type="similarity">
    <text evidence="1 7">Belongs to the GcvT family.</text>
</comment>
<gene>
    <name evidence="7" type="primary">gcvT</name>
    <name evidence="11" type="ORF">BROFUL_02497</name>
</gene>
<evidence type="ECO:0000259" key="9">
    <source>
        <dbReference type="Pfam" id="PF01571"/>
    </source>
</evidence>
<keyword evidence="12" id="KW-1185">Reference proteome</keyword>
<dbReference type="InterPro" id="IPR029043">
    <property type="entry name" value="GcvT/YgfZ_C"/>
</dbReference>
<feature type="binding site" evidence="8">
    <location>
        <position position="196"/>
    </location>
    <ligand>
        <name>substrate</name>
    </ligand>
</feature>
<organism evidence="11 12">
    <name type="scientific">Candidatus Brocadia fulgida</name>
    <dbReference type="NCBI Taxonomy" id="380242"/>
    <lineage>
        <taxon>Bacteria</taxon>
        <taxon>Pseudomonadati</taxon>
        <taxon>Planctomycetota</taxon>
        <taxon>Candidatus Brocadiia</taxon>
        <taxon>Candidatus Brocadiales</taxon>
        <taxon>Candidatus Brocadiaceae</taxon>
        <taxon>Candidatus Brocadia</taxon>
    </lineage>
</organism>
<dbReference type="InterPro" id="IPR022903">
    <property type="entry name" value="GcvT_bac"/>
</dbReference>
<dbReference type="Gene3D" id="2.40.30.110">
    <property type="entry name" value="Aminomethyltransferase beta-barrel domains"/>
    <property type="match status" value="1"/>
</dbReference>
<evidence type="ECO:0000256" key="8">
    <source>
        <dbReference type="PIRSR" id="PIRSR006487-1"/>
    </source>
</evidence>
<dbReference type="InterPro" id="IPR006223">
    <property type="entry name" value="GcvT"/>
</dbReference>
<dbReference type="Pfam" id="PF01571">
    <property type="entry name" value="GCV_T"/>
    <property type="match status" value="1"/>
</dbReference>
<proteinExistence type="inferred from homology"/>
<dbReference type="InterPro" id="IPR006222">
    <property type="entry name" value="GCVT_N"/>
</dbReference>
<sequence>MKKTPLYDTHLAFHAKMVSFHDYVMPLHYDTIINEHQGVRKKAGLFDISHMGRFEIRGDTAFPFIQSVITNDAGKLEDMQVQYTPVCNERGGILDDVLVYKRQRDHFLLIVNCGNKEKDWLWFQRQAASYQQLEIKDLTDTVSLIALQGPLSLWMLEKTFGRKFDCLKRFYFGDFTWEGVRMIISRTGYTGEDGFEIFVDAQHLVKLWNLLMDKNYQDGLIPAGLGARDTLRLEAGLLLYGNDMDETITPLETTIDWTVKFDKDRFVGKEFLLQQKEKGPGRKLAGFEMIDRGIPRHGYPVVKGSAVIGKVTSGSFSPSTNKNIGFCLIQSSYANVGEEFHIHIRGAPYLARVVKAPFYHRKNVTGGCI</sequence>
<dbReference type="FunFam" id="4.10.1250.10:FF:000001">
    <property type="entry name" value="Aminomethyltransferase"/>
    <property type="match status" value="1"/>
</dbReference>
<dbReference type="EC" id="2.1.2.10" evidence="2 7"/>
<evidence type="ECO:0000313" key="11">
    <source>
        <dbReference type="EMBL" id="KKO18836.1"/>
    </source>
</evidence>
<dbReference type="GO" id="GO:0005960">
    <property type="term" value="C:glycine cleavage complex"/>
    <property type="evidence" value="ECO:0007669"/>
    <property type="project" value="InterPro"/>
</dbReference>
<dbReference type="InterPro" id="IPR013977">
    <property type="entry name" value="GcvT_C"/>
</dbReference>
<feature type="domain" description="Aminomethyltransferase C-terminal" evidence="10">
    <location>
        <begin position="282"/>
        <end position="359"/>
    </location>
</feature>
<evidence type="ECO:0000256" key="6">
    <source>
        <dbReference type="ARBA" id="ARBA00047665"/>
    </source>
</evidence>
<evidence type="ECO:0000256" key="4">
    <source>
        <dbReference type="ARBA" id="ARBA00022679"/>
    </source>
</evidence>
<dbReference type="Gene3D" id="3.30.1360.120">
    <property type="entry name" value="Probable tRNA modification gtpase trme, domain 1"/>
    <property type="match status" value="1"/>
</dbReference>
<dbReference type="Gene3D" id="3.30.70.1400">
    <property type="entry name" value="Aminomethyltransferase beta-barrel domains"/>
    <property type="match status" value="1"/>
</dbReference>
<keyword evidence="4 7" id="KW-0808">Transferase</keyword>
<dbReference type="Gene3D" id="4.10.1250.10">
    <property type="entry name" value="Aminomethyltransferase fragment"/>
    <property type="match status" value="1"/>
</dbReference>
<dbReference type="GO" id="GO:0005829">
    <property type="term" value="C:cytosol"/>
    <property type="evidence" value="ECO:0007669"/>
    <property type="project" value="TreeGrafter"/>
</dbReference>